<name>A0A2P8FBU0_9RHOB</name>
<keyword evidence="2" id="KW-1185">Reference proteome</keyword>
<dbReference type="OrthoDB" id="3562306at2"/>
<proteinExistence type="predicted"/>
<dbReference type="InterPro" id="IPR047128">
    <property type="entry name" value="PhyH"/>
</dbReference>
<comment type="caution">
    <text evidence="1">The sequence shown here is derived from an EMBL/GenBank/DDBJ whole genome shotgun (WGS) entry which is preliminary data.</text>
</comment>
<dbReference type="GO" id="GO:0001561">
    <property type="term" value="P:fatty acid alpha-oxidation"/>
    <property type="evidence" value="ECO:0007669"/>
    <property type="project" value="InterPro"/>
</dbReference>
<accession>A0A2P8FBU0</accession>
<dbReference type="RefSeq" id="WP_106608795.1">
    <property type="nucleotide sequence ID" value="NZ_PYGJ01000007.1"/>
</dbReference>
<evidence type="ECO:0000313" key="2">
    <source>
        <dbReference type="Proteomes" id="UP000240418"/>
    </source>
</evidence>
<keyword evidence="1" id="KW-0560">Oxidoreductase</keyword>
<protein>
    <submittedName>
        <fullName evidence="1">Ectoine hydroxylase-related dioxygenase (Phytanoyl-CoA dioxygenase family)</fullName>
    </submittedName>
</protein>
<sequence length="393" mass="43067">MTINTTQPNGFYAESACDLNDFKVLTEQVLRIEQVPHASDVQKNIAIYDMPALTGALSDPETRRALMAEWAWLLHSSAGAFVLKQAQPDHDTIDRATRAYEAIIAREKAAGGEGADHFAAAGNNDRIWNSLQKLCEEDTETYLRYFAAPAIDAAAEAWLGPNYQMTAQVNLVHPGGQAQQAHRDYHLGFQTADISATYPAHVHELSPLMTLQGGIAHCDMSIESGPTKLLPFSQLYRPGYAAWRRPDFRAYFEETHVQLPLEKGDAVFFSPALFHAAGENRSEDVHRMVNLLQVSSAFGRAMETVDRVGMCATLFAPLSVAWAGKTLTEAQLDAVIASTAEGYSFPTNLDRDPPVNGLAPETQTALLKRAVLAGIEQSELRALLTAQDGRKRA</sequence>
<dbReference type="Gene3D" id="2.60.120.620">
    <property type="entry name" value="q2cbj1_9rhob like domain"/>
    <property type="match status" value="1"/>
</dbReference>
<dbReference type="GO" id="GO:0048244">
    <property type="term" value="F:phytanoyl-CoA dioxygenase activity"/>
    <property type="evidence" value="ECO:0007669"/>
    <property type="project" value="InterPro"/>
</dbReference>
<dbReference type="Pfam" id="PF05721">
    <property type="entry name" value="PhyH"/>
    <property type="match status" value="1"/>
</dbReference>
<dbReference type="InterPro" id="IPR008775">
    <property type="entry name" value="Phytyl_CoA_dOase-like"/>
</dbReference>
<organism evidence="1 2">
    <name type="scientific">Shimia abyssi</name>
    <dbReference type="NCBI Taxonomy" id="1662395"/>
    <lineage>
        <taxon>Bacteria</taxon>
        <taxon>Pseudomonadati</taxon>
        <taxon>Pseudomonadota</taxon>
        <taxon>Alphaproteobacteria</taxon>
        <taxon>Rhodobacterales</taxon>
        <taxon>Roseobacteraceae</taxon>
    </lineage>
</organism>
<dbReference type="EMBL" id="PYGJ01000007">
    <property type="protein sequence ID" value="PSL19183.1"/>
    <property type="molecule type" value="Genomic_DNA"/>
</dbReference>
<dbReference type="SUPFAM" id="SSF51197">
    <property type="entry name" value="Clavaminate synthase-like"/>
    <property type="match status" value="1"/>
</dbReference>
<dbReference type="PANTHER" id="PTHR21308">
    <property type="entry name" value="PHYTANOYL-COA ALPHA-HYDROXYLASE"/>
    <property type="match status" value="1"/>
</dbReference>
<dbReference type="Proteomes" id="UP000240418">
    <property type="component" value="Unassembled WGS sequence"/>
</dbReference>
<keyword evidence="1" id="KW-0223">Dioxygenase</keyword>
<evidence type="ECO:0000313" key="1">
    <source>
        <dbReference type="EMBL" id="PSL19183.1"/>
    </source>
</evidence>
<dbReference type="PANTHER" id="PTHR21308:SF8">
    <property type="entry name" value="PHYTANOYL-COA DIOXYGENASE FAMILY PROTEIN (AFU_ORTHOLOGUE AFUA_2G09620)"/>
    <property type="match status" value="1"/>
</dbReference>
<reference evidence="1 2" key="1">
    <citation type="submission" date="2018-03" db="EMBL/GenBank/DDBJ databases">
        <title>Genomic Encyclopedia of Archaeal and Bacterial Type Strains, Phase II (KMG-II): from individual species to whole genera.</title>
        <authorList>
            <person name="Goeker M."/>
        </authorList>
    </citation>
    <scope>NUCLEOTIDE SEQUENCE [LARGE SCALE GENOMIC DNA]</scope>
    <source>
        <strain evidence="1 2">DSM 100673</strain>
    </source>
</reference>
<gene>
    <name evidence="1" type="ORF">CLV88_107126</name>
</gene>
<dbReference type="AlphaFoldDB" id="A0A2P8FBU0"/>